<accession>A0A814BBZ5</accession>
<evidence type="ECO:0000256" key="2">
    <source>
        <dbReference type="SAM" id="MobiDB-lite"/>
    </source>
</evidence>
<dbReference type="PANTHER" id="PTHR33560:SF1">
    <property type="entry name" value="PROTEIN FAM227A"/>
    <property type="match status" value="1"/>
</dbReference>
<dbReference type="OrthoDB" id="192208at2759"/>
<feature type="region of interest" description="Disordered" evidence="2">
    <location>
        <begin position="15"/>
        <end position="61"/>
    </location>
</feature>
<proteinExistence type="inferred from homology"/>
<feature type="compositionally biased region" description="Polar residues" evidence="2">
    <location>
        <begin position="385"/>
        <end position="403"/>
    </location>
</feature>
<gene>
    <name evidence="3" type="ORF">GPM918_LOCUS9809</name>
    <name evidence="4" type="ORF">SRO942_LOCUS9810</name>
</gene>
<evidence type="ECO:0000256" key="1">
    <source>
        <dbReference type="ARBA" id="ARBA00008666"/>
    </source>
</evidence>
<dbReference type="PANTHER" id="PTHR33560">
    <property type="entry name" value="PROTEIN FAM227B"/>
    <property type="match status" value="1"/>
</dbReference>
<feature type="compositionally biased region" description="Low complexity" evidence="2">
    <location>
        <begin position="363"/>
        <end position="384"/>
    </location>
</feature>
<feature type="region of interest" description="Disordered" evidence="2">
    <location>
        <begin position="363"/>
        <end position="413"/>
    </location>
</feature>
<name>A0A814BBZ5_9BILA</name>
<protein>
    <submittedName>
        <fullName evidence="3">Uncharacterized protein</fullName>
    </submittedName>
</protein>
<dbReference type="Proteomes" id="UP000681722">
    <property type="component" value="Unassembled WGS sequence"/>
</dbReference>
<dbReference type="Pfam" id="PF14922">
    <property type="entry name" value="FWWh"/>
    <property type="match status" value="1"/>
</dbReference>
<feature type="region of interest" description="Disordered" evidence="2">
    <location>
        <begin position="498"/>
        <end position="548"/>
    </location>
</feature>
<feature type="compositionally biased region" description="Polar residues" evidence="2">
    <location>
        <begin position="534"/>
        <end position="548"/>
    </location>
</feature>
<sequence>MADITRTFTPVVVFPSTEARPDSSSRVRSASTRSGDARSPARPRVSSAVSTIESDGQSINAEDDSDLDLKAALSTPLKGVNIVDLINNKIAKLDQTLKSVDIPSTSKTFNSNASISSTALKEKAVQIAQSRRQVQQFAGVLALKSVFQDQIPAAVKAKDVANEQEQSTLLEVYQFPGFEENHITPLPFNVALERNVMVHVLPKQYVLSKQDMFWWIFIETYQNLPKVQKKLLERASNSYVALLMMELDLRYRDKCFQVYPSLLAETVFACFKACFPQSIKQMPDFYDSEKKTTANQNKSKSLDMDENMLTEKRIKQLVDLDQFKNDISNICQLWTGGLPALPRKYEQWRSKIVHQEKISFETETQTQITTNTSSSQQSTHGGSSVLTTSPSKPGTESTISSHITSKRKKQPQEVLRDIYKHTNDPLPDRRVIFEDYLFDLNGNSPLTEKFLRSSHMLKNAGLQLYIPHTQITKYPPKHLETYDDEIERAAKICRMVRAEKQREKAKQDTPRSTKPKEISVSKPQHNENLKQKQIRSMSHTKTMTTRSGELYSISQLSLKHK</sequence>
<comment type="similarity">
    <text evidence="1">Belongs to the FAM227 family.</text>
</comment>
<feature type="compositionally biased region" description="Basic and acidic residues" evidence="2">
    <location>
        <begin position="498"/>
        <end position="530"/>
    </location>
</feature>
<dbReference type="Proteomes" id="UP000663829">
    <property type="component" value="Unassembled WGS sequence"/>
</dbReference>
<organism evidence="3 5">
    <name type="scientific">Didymodactylos carnosus</name>
    <dbReference type="NCBI Taxonomy" id="1234261"/>
    <lineage>
        <taxon>Eukaryota</taxon>
        <taxon>Metazoa</taxon>
        <taxon>Spiralia</taxon>
        <taxon>Gnathifera</taxon>
        <taxon>Rotifera</taxon>
        <taxon>Eurotatoria</taxon>
        <taxon>Bdelloidea</taxon>
        <taxon>Philodinida</taxon>
        <taxon>Philodinidae</taxon>
        <taxon>Didymodactylos</taxon>
    </lineage>
</organism>
<dbReference type="EMBL" id="CAJOBC010001864">
    <property type="protein sequence ID" value="CAF3702881.1"/>
    <property type="molecule type" value="Genomic_DNA"/>
</dbReference>
<feature type="compositionally biased region" description="Polar residues" evidence="2">
    <location>
        <begin position="47"/>
        <end position="60"/>
    </location>
</feature>
<keyword evidence="5" id="KW-1185">Reference proteome</keyword>
<evidence type="ECO:0000313" key="5">
    <source>
        <dbReference type="Proteomes" id="UP000663829"/>
    </source>
</evidence>
<comment type="caution">
    <text evidence="3">The sequence shown here is derived from an EMBL/GenBank/DDBJ whole genome shotgun (WGS) entry which is preliminary data.</text>
</comment>
<dbReference type="InterPro" id="IPR029417">
    <property type="entry name" value="FAM227"/>
</dbReference>
<dbReference type="AlphaFoldDB" id="A0A814BBZ5"/>
<dbReference type="EMBL" id="CAJNOQ010001864">
    <property type="protein sequence ID" value="CAF0923917.1"/>
    <property type="molecule type" value="Genomic_DNA"/>
</dbReference>
<evidence type="ECO:0000313" key="3">
    <source>
        <dbReference type="EMBL" id="CAF0923917.1"/>
    </source>
</evidence>
<reference evidence="3" key="1">
    <citation type="submission" date="2021-02" db="EMBL/GenBank/DDBJ databases">
        <authorList>
            <person name="Nowell W R."/>
        </authorList>
    </citation>
    <scope>NUCLEOTIDE SEQUENCE</scope>
</reference>
<evidence type="ECO:0000313" key="4">
    <source>
        <dbReference type="EMBL" id="CAF3702881.1"/>
    </source>
</evidence>